<dbReference type="Proteomes" id="UP000494206">
    <property type="component" value="Unassembled WGS sequence"/>
</dbReference>
<feature type="signal peptide" evidence="1">
    <location>
        <begin position="1"/>
        <end position="18"/>
    </location>
</feature>
<protein>
    <recommendedName>
        <fullName evidence="4">Domain of unknown function DB domain-containing protein</fullName>
    </recommendedName>
</protein>
<comment type="caution">
    <text evidence="2">The sequence shown here is derived from an EMBL/GenBank/DDBJ whole genome shotgun (WGS) entry which is preliminary data.</text>
</comment>
<dbReference type="EMBL" id="CADEPM010000004">
    <property type="protein sequence ID" value="CAB3404934.1"/>
    <property type="molecule type" value="Genomic_DNA"/>
</dbReference>
<keyword evidence="1" id="KW-0732">Signal</keyword>
<accession>A0A8S1EYS2</accession>
<reference evidence="2 3" key="1">
    <citation type="submission" date="2020-04" db="EMBL/GenBank/DDBJ databases">
        <authorList>
            <person name="Laetsch R D."/>
            <person name="Stevens L."/>
            <person name="Kumar S."/>
            <person name="Blaxter L. M."/>
        </authorList>
    </citation>
    <scope>NUCLEOTIDE SEQUENCE [LARGE SCALE GENOMIC DNA]</scope>
</reference>
<proteinExistence type="predicted"/>
<gene>
    <name evidence="2" type="ORF">CBOVIS_LOCUS7193</name>
</gene>
<evidence type="ECO:0008006" key="4">
    <source>
        <dbReference type="Google" id="ProtNLM"/>
    </source>
</evidence>
<sequence>MQPIVVVCLLVAISTVLSQYDMQKCEYTKCHSMLTKGKCRPHTYLVQWDYCDYSTFLTKKELCCEAKKVKKCRRTVCHSTFDSNFCAENEFVSEWERCGLFSKSELCCRLQYEQ</sequence>
<organism evidence="2 3">
    <name type="scientific">Caenorhabditis bovis</name>
    <dbReference type="NCBI Taxonomy" id="2654633"/>
    <lineage>
        <taxon>Eukaryota</taxon>
        <taxon>Metazoa</taxon>
        <taxon>Ecdysozoa</taxon>
        <taxon>Nematoda</taxon>
        <taxon>Chromadorea</taxon>
        <taxon>Rhabditida</taxon>
        <taxon>Rhabditina</taxon>
        <taxon>Rhabditomorpha</taxon>
        <taxon>Rhabditoidea</taxon>
        <taxon>Rhabditidae</taxon>
        <taxon>Peloderinae</taxon>
        <taxon>Caenorhabditis</taxon>
    </lineage>
</organism>
<evidence type="ECO:0000313" key="2">
    <source>
        <dbReference type="EMBL" id="CAB3404934.1"/>
    </source>
</evidence>
<evidence type="ECO:0000256" key="1">
    <source>
        <dbReference type="SAM" id="SignalP"/>
    </source>
</evidence>
<evidence type="ECO:0000313" key="3">
    <source>
        <dbReference type="Proteomes" id="UP000494206"/>
    </source>
</evidence>
<feature type="chain" id="PRO_5035725989" description="Domain of unknown function DB domain-containing protein" evidence="1">
    <location>
        <begin position="19"/>
        <end position="114"/>
    </location>
</feature>
<keyword evidence="3" id="KW-1185">Reference proteome</keyword>
<dbReference type="AlphaFoldDB" id="A0A8S1EYS2"/>
<name>A0A8S1EYS2_9PELO</name>